<evidence type="ECO:0000256" key="2">
    <source>
        <dbReference type="ARBA" id="ARBA00022786"/>
    </source>
</evidence>
<protein>
    <recommendedName>
        <fullName evidence="6">F-box/WD repeat-containing protein 12</fullName>
    </recommendedName>
</protein>
<keyword evidence="2" id="KW-0833">Ubl conjugation pathway</keyword>
<dbReference type="EMBL" id="JAULJE010000018">
    <property type="protein sequence ID" value="KAK1332725.1"/>
    <property type="molecule type" value="Genomic_DNA"/>
</dbReference>
<keyword evidence="5" id="KW-1185">Reference proteome</keyword>
<organism evidence="4 5">
    <name type="scientific">Cnephaeus nilssonii</name>
    <name type="common">Northern bat</name>
    <name type="synonym">Eptesicus nilssonii</name>
    <dbReference type="NCBI Taxonomy" id="3371016"/>
    <lineage>
        <taxon>Eukaryota</taxon>
        <taxon>Metazoa</taxon>
        <taxon>Chordata</taxon>
        <taxon>Craniata</taxon>
        <taxon>Vertebrata</taxon>
        <taxon>Euteleostomi</taxon>
        <taxon>Mammalia</taxon>
        <taxon>Eutheria</taxon>
        <taxon>Laurasiatheria</taxon>
        <taxon>Chiroptera</taxon>
        <taxon>Yangochiroptera</taxon>
        <taxon>Vespertilionidae</taxon>
        <taxon>Cnephaeus</taxon>
    </lineage>
</organism>
<evidence type="ECO:0000313" key="4">
    <source>
        <dbReference type="EMBL" id="KAK1332725.1"/>
    </source>
</evidence>
<comment type="caution">
    <text evidence="4">The sequence shown here is derived from an EMBL/GenBank/DDBJ whole genome shotgun (WGS) entry which is preliminary data.</text>
</comment>
<dbReference type="Proteomes" id="UP001177744">
    <property type="component" value="Unassembled WGS sequence"/>
</dbReference>
<evidence type="ECO:0000313" key="5">
    <source>
        <dbReference type="Proteomes" id="UP001177744"/>
    </source>
</evidence>
<dbReference type="InterPro" id="IPR036322">
    <property type="entry name" value="WD40_repeat_dom_sf"/>
</dbReference>
<accession>A0AA40HK70</accession>
<dbReference type="GO" id="GO:0005737">
    <property type="term" value="C:cytoplasm"/>
    <property type="evidence" value="ECO:0007669"/>
    <property type="project" value="TreeGrafter"/>
</dbReference>
<evidence type="ECO:0000256" key="1">
    <source>
        <dbReference type="ARBA" id="ARBA00004906"/>
    </source>
</evidence>
<dbReference type="SUPFAM" id="SSF81383">
    <property type="entry name" value="F-box domain"/>
    <property type="match status" value="1"/>
</dbReference>
<dbReference type="PANTHER" id="PTHR46550:SF2">
    <property type="entry name" value="EXPRESSED SEQUENCE C85627-RELATED"/>
    <property type="match status" value="1"/>
</dbReference>
<feature type="region of interest" description="Disordered" evidence="3">
    <location>
        <begin position="83"/>
        <end position="129"/>
    </location>
</feature>
<dbReference type="AlphaFoldDB" id="A0AA40HK70"/>
<proteinExistence type="predicted"/>
<dbReference type="Gene3D" id="2.130.10.10">
    <property type="entry name" value="YVTN repeat-like/Quinoprotein amine dehydrogenase"/>
    <property type="match status" value="1"/>
</dbReference>
<reference evidence="4" key="1">
    <citation type="submission" date="2023-06" db="EMBL/GenBank/DDBJ databases">
        <title>Reference genome for the Northern bat (Eptesicus nilssonii), a most northern bat species.</title>
        <authorList>
            <person name="Laine V.N."/>
            <person name="Pulliainen A.T."/>
            <person name="Lilley T.M."/>
        </authorList>
    </citation>
    <scope>NUCLEOTIDE SEQUENCE</scope>
    <source>
        <strain evidence="4">BLF_Eptnil</strain>
        <tissue evidence="4">Kidney</tissue>
    </source>
</reference>
<dbReference type="InterPro" id="IPR052121">
    <property type="entry name" value="F-box_SCF_Substrate_Recog"/>
</dbReference>
<dbReference type="InterPro" id="IPR015943">
    <property type="entry name" value="WD40/YVTN_repeat-like_dom_sf"/>
</dbReference>
<dbReference type="SUPFAM" id="SSF50978">
    <property type="entry name" value="WD40 repeat-like"/>
    <property type="match status" value="1"/>
</dbReference>
<feature type="compositionally biased region" description="Gly residues" evidence="3">
    <location>
        <begin position="116"/>
        <end position="128"/>
    </location>
</feature>
<gene>
    <name evidence="4" type="ORF">QTO34_007408</name>
</gene>
<dbReference type="InterPro" id="IPR036047">
    <property type="entry name" value="F-box-like_dom_sf"/>
</dbReference>
<dbReference type="PANTHER" id="PTHR46550">
    <property type="entry name" value="F-BOX ONLY PROTEIN 3"/>
    <property type="match status" value="1"/>
</dbReference>
<evidence type="ECO:0008006" key="6">
    <source>
        <dbReference type="Google" id="ProtNLM"/>
    </source>
</evidence>
<sequence>MEVAMEMEVEVQVQVPLPEVPMLHVFSFLDAASLLRAGQVSKPGVSWPLWCPLADSRRHVAVGPAPLTLGAVLFHERDNGAGVVLTGGSRSPGSPRVSQEAPSRSDRLCPRHGRGPRPGGRESGGGRVGLAPRTRWSLCRSRWRGPWEAPQVPAWKQLFLAQARRELRMARARPQDFSYREATGSLGILGPLAYLSGGGPSLTGQKSILCSASSRRMLYAWDVQEGSMIWSSPAQRATIKYLATLPQRSLAFTVDQEETVKVWNCRDAEPLATRSMPKRCFSLEPVLTDDGPILMVGDSEGDIYTLTVPRLDSVSLVHAFNYTVDHLHCSPNRKWVFAGGSHPHMMPKVFSAEGLLRPGDGAPLCASLPFAFCSQACWALRCANRVTMMFRRALFRRTGFSTFDLAARSPAGGTVVEAHQVASFMLPDGMESPFRMGVRDGATIVFESGSHLFLFSIHGGLLQRFDHHQDPICHLWMVRAPSSCRAQAPTGAAHPGSPPQDSLHVLTTSMDNYLHLYAWEEGGGSSRLRSCCHLEQRRADPTPSW</sequence>
<evidence type="ECO:0000256" key="3">
    <source>
        <dbReference type="SAM" id="MobiDB-lite"/>
    </source>
</evidence>
<name>A0AA40HK70_CNENI</name>
<feature type="compositionally biased region" description="Low complexity" evidence="3">
    <location>
        <begin position="87"/>
        <end position="96"/>
    </location>
</feature>
<comment type="pathway">
    <text evidence="1">Protein modification; protein ubiquitination.</text>
</comment>